<dbReference type="RefSeq" id="WP_379910910.1">
    <property type="nucleotide sequence ID" value="NZ_JBHSWE010000001.1"/>
</dbReference>
<sequence length="128" mass="14225">MAIYAIGAYYDEDVSGEFIAHNIAGPGWGIEKAPELHQFVRSLKVGDIVYIKSASPSSPDIIVKGIGVIINDEVVTTSPVVSAGRNIKWLVTESFRIPKPTEKNNVRLNTMYEEFHPHVQSEILNKLF</sequence>
<comment type="caution">
    <text evidence="1">The sequence shown here is derived from an EMBL/GenBank/DDBJ whole genome shotgun (WGS) entry which is preliminary data.</text>
</comment>
<dbReference type="EMBL" id="JBHSWE010000001">
    <property type="protein sequence ID" value="MFC6672475.1"/>
    <property type="molecule type" value="Genomic_DNA"/>
</dbReference>
<accession>A0ABW2A4Z4</accession>
<gene>
    <name evidence="1" type="ORF">ACFQDL_22205</name>
</gene>
<protein>
    <recommendedName>
        <fullName evidence="3">Peptidase S26 domain-containing protein</fullName>
    </recommendedName>
</protein>
<proteinExistence type="predicted"/>
<evidence type="ECO:0008006" key="3">
    <source>
        <dbReference type="Google" id="ProtNLM"/>
    </source>
</evidence>
<evidence type="ECO:0000313" key="1">
    <source>
        <dbReference type="EMBL" id="MFC6672475.1"/>
    </source>
</evidence>
<name>A0ABW2A4Z4_9GAMM</name>
<dbReference type="Proteomes" id="UP001596422">
    <property type="component" value="Unassembled WGS sequence"/>
</dbReference>
<organism evidence="1 2">
    <name type="scientific">Marinobacterium aestuariivivens</name>
    <dbReference type="NCBI Taxonomy" id="1698799"/>
    <lineage>
        <taxon>Bacteria</taxon>
        <taxon>Pseudomonadati</taxon>
        <taxon>Pseudomonadota</taxon>
        <taxon>Gammaproteobacteria</taxon>
        <taxon>Oceanospirillales</taxon>
        <taxon>Oceanospirillaceae</taxon>
        <taxon>Marinobacterium</taxon>
    </lineage>
</organism>
<keyword evidence="2" id="KW-1185">Reference proteome</keyword>
<evidence type="ECO:0000313" key="2">
    <source>
        <dbReference type="Proteomes" id="UP001596422"/>
    </source>
</evidence>
<reference evidence="2" key="1">
    <citation type="journal article" date="2019" name="Int. J. Syst. Evol. Microbiol.">
        <title>The Global Catalogue of Microorganisms (GCM) 10K type strain sequencing project: providing services to taxonomists for standard genome sequencing and annotation.</title>
        <authorList>
            <consortium name="The Broad Institute Genomics Platform"/>
            <consortium name="The Broad Institute Genome Sequencing Center for Infectious Disease"/>
            <person name="Wu L."/>
            <person name="Ma J."/>
        </authorList>
    </citation>
    <scope>NUCLEOTIDE SEQUENCE [LARGE SCALE GENOMIC DNA]</scope>
    <source>
        <strain evidence="2">NBRC 111756</strain>
    </source>
</reference>